<reference evidence="3" key="1">
    <citation type="submission" date="2020-07" db="EMBL/GenBank/DDBJ databases">
        <title>Genome sequence and genetic diversity analysis of an under-domesticated orphan crop, white fonio (Digitaria exilis).</title>
        <authorList>
            <person name="Bennetzen J.L."/>
            <person name="Chen S."/>
            <person name="Ma X."/>
            <person name="Wang X."/>
            <person name="Yssel A.E.J."/>
            <person name="Chaluvadi S.R."/>
            <person name="Johnson M."/>
            <person name="Gangashetty P."/>
            <person name="Hamidou F."/>
            <person name="Sanogo M.D."/>
            <person name="Zwaenepoel A."/>
            <person name="Wallace J."/>
            <person name="Van De Peer Y."/>
            <person name="Van Deynze A."/>
        </authorList>
    </citation>
    <scope>NUCLEOTIDE SEQUENCE</scope>
    <source>
        <tissue evidence="3">Leaves</tissue>
    </source>
</reference>
<dbReference type="Proteomes" id="UP000636709">
    <property type="component" value="Unassembled WGS sequence"/>
</dbReference>
<comment type="caution">
    <text evidence="3">The sequence shown here is derived from an EMBL/GenBank/DDBJ whole genome shotgun (WGS) entry which is preliminary data.</text>
</comment>
<evidence type="ECO:0000256" key="1">
    <source>
        <dbReference type="SAM" id="Phobius"/>
    </source>
</evidence>
<keyword evidence="1" id="KW-1133">Transmembrane helix</keyword>
<sequence>MKGAKLRSPSGCKNVIVLTIIAALLVSTVPMPQSSSWQPADDDVPCQQGLEDTWQCQEWLRDKMTGAKLRSTTGCKDVIFLTIIAALLISTGRWKARKLVFLARARASRKERLRYIPDAIHAIDFVASAPTSIDDMDTTSAGTSDIEYNPKWTPQNIPASVSVIKLTEIGITLTANETTELIDMHMRLNQNIIFAELSLPPLSLDRDRASYIVNMAALELCTLRVRGLLVGGGGLTNREVLKFFTSFQGLRSGQFYNYVMEQIEIYRENKRTQNKLYSFIRQNRKTIGAVVTGIASVGGIIGTLLRWRHILRSSEIRA</sequence>
<dbReference type="OrthoDB" id="676317at2759"/>
<evidence type="ECO:0000256" key="2">
    <source>
        <dbReference type="SAM" id="SignalP"/>
    </source>
</evidence>
<keyword evidence="1" id="KW-0812">Transmembrane</keyword>
<organism evidence="3 4">
    <name type="scientific">Digitaria exilis</name>
    <dbReference type="NCBI Taxonomy" id="1010633"/>
    <lineage>
        <taxon>Eukaryota</taxon>
        <taxon>Viridiplantae</taxon>
        <taxon>Streptophyta</taxon>
        <taxon>Embryophyta</taxon>
        <taxon>Tracheophyta</taxon>
        <taxon>Spermatophyta</taxon>
        <taxon>Magnoliopsida</taxon>
        <taxon>Liliopsida</taxon>
        <taxon>Poales</taxon>
        <taxon>Poaceae</taxon>
        <taxon>PACMAD clade</taxon>
        <taxon>Panicoideae</taxon>
        <taxon>Panicodae</taxon>
        <taxon>Paniceae</taxon>
        <taxon>Anthephorinae</taxon>
        <taxon>Digitaria</taxon>
    </lineage>
</organism>
<proteinExistence type="predicted"/>
<keyword evidence="4" id="KW-1185">Reference proteome</keyword>
<keyword evidence="2" id="KW-0732">Signal</keyword>
<feature type="transmembrane region" description="Helical" evidence="1">
    <location>
        <begin position="287"/>
        <end position="307"/>
    </location>
</feature>
<keyword evidence="1" id="KW-0472">Membrane</keyword>
<dbReference type="EMBL" id="JACEFO010003031">
    <property type="protein sequence ID" value="KAF8645022.1"/>
    <property type="molecule type" value="Genomic_DNA"/>
</dbReference>
<accession>A0A834ZYJ3</accession>
<dbReference type="AlphaFoldDB" id="A0A834ZYJ3"/>
<gene>
    <name evidence="3" type="ORF">HU200_066225</name>
</gene>
<dbReference type="InterPro" id="IPR004158">
    <property type="entry name" value="DUF247_pln"/>
</dbReference>
<name>A0A834ZYJ3_9POAL</name>
<feature type="chain" id="PRO_5032494225" evidence="2">
    <location>
        <begin position="31"/>
        <end position="318"/>
    </location>
</feature>
<protein>
    <submittedName>
        <fullName evidence="3">Uncharacterized protein</fullName>
    </submittedName>
</protein>
<dbReference type="Pfam" id="PF03140">
    <property type="entry name" value="DUF247"/>
    <property type="match status" value="1"/>
</dbReference>
<evidence type="ECO:0000313" key="4">
    <source>
        <dbReference type="Proteomes" id="UP000636709"/>
    </source>
</evidence>
<evidence type="ECO:0000313" key="3">
    <source>
        <dbReference type="EMBL" id="KAF8645022.1"/>
    </source>
</evidence>
<feature type="signal peptide" evidence="2">
    <location>
        <begin position="1"/>
        <end position="30"/>
    </location>
</feature>